<feature type="transmembrane region" description="Helical" evidence="2">
    <location>
        <begin position="178"/>
        <end position="194"/>
    </location>
</feature>
<evidence type="ECO:0000256" key="2">
    <source>
        <dbReference type="SAM" id="Phobius"/>
    </source>
</evidence>
<gene>
    <name evidence="3" type="ORF">UFOPK2992_00493</name>
</gene>
<organism evidence="3">
    <name type="scientific">freshwater metagenome</name>
    <dbReference type="NCBI Taxonomy" id="449393"/>
    <lineage>
        <taxon>unclassified sequences</taxon>
        <taxon>metagenomes</taxon>
        <taxon>ecological metagenomes</taxon>
    </lineage>
</organism>
<feature type="transmembrane region" description="Helical" evidence="2">
    <location>
        <begin position="145"/>
        <end position="166"/>
    </location>
</feature>
<dbReference type="EMBL" id="CAFAAI010000063">
    <property type="protein sequence ID" value="CAB4791806.1"/>
    <property type="molecule type" value="Genomic_DNA"/>
</dbReference>
<name>A0A6J6X989_9ZZZZ</name>
<keyword evidence="2" id="KW-0812">Transmembrane</keyword>
<feature type="transmembrane region" description="Helical" evidence="2">
    <location>
        <begin position="94"/>
        <end position="113"/>
    </location>
</feature>
<feature type="transmembrane region" description="Helical" evidence="2">
    <location>
        <begin position="62"/>
        <end position="82"/>
    </location>
</feature>
<keyword evidence="2" id="KW-0472">Membrane</keyword>
<evidence type="ECO:0000313" key="3">
    <source>
        <dbReference type="EMBL" id="CAB4791806.1"/>
    </source>
</evidence>
<proteinExistence type="predicted"/>
<dbReference type="AlphaFoldDB" id="A0A6J6X989"/>
<evidence type="ECO:0000256" key="1">
    <source>
        <dbReference type="SAM" id="MobiDB-lite"/>
    </source>
</evidence>
<sequence length="195" mass="20582">MSSDDSSPLAGGGDKGTIVLHRESPRSHRPRTNHQRSVAVDAAIALSSAAALAHAASTSSHYTWWALSGEFFAFLAVAQGALAYRLYRKPMSDAALRVAVWGTVAVVAVYVVSRTVGIPYAPEIAGHGGVVRPGRSIVPGANKHVGAFDLLTLADELLLIMVLTGLMTQQLRQRTSAKLMWVGLAIWALAGISAL</sequence>
<reference evidence="3" key="1">
    <citation type="submission" date="2020-05" db="EMBL/GenBank/DDBJ databases">
        <authorList>
            <person name="Chiriac C."/>
            <person name="Salcher M."/>
            <person name="Ghai R."/>
            <person name="Kavagutti S V."/>
        </authorList>
    </citation>
    <scope>NUCLEOTIDE SEQUENCE</scope>
</reference>
<keyword evidence="2" id="KW-1133">Transmembrane helix</keyword>
<protein>
    <submittedName>
        <fullName evidence="3">Unannotated protein</fullName>
    </submittedName>
</protein>
<feature type="region of interest" description="Disordered" evidence="1">
    <location>
        <begin position="1"/>
        <end position="35"/>
    </location>
</feature>
<accession>A0A6J6X989</accession>